<evidence type="ECO:0000313" key="7">
    <source>
        <dbReference type="EMBL" id="AAY87208.1"/>
    </source>
</evidence>
<dbReference type="GO" id="GO:0016651">
    <property type="term" value="F:oxidoreductase activity, acting on NAD(P)H"/>
    <property type="evidence" value="ECO:0007669"/>
    <property type="project" value="TreeGrafter"/>
</dbReference>
<dbReference type="EMBL" id="DQ068068">
    <property type="protein sequence ID" value="AAY87208.1"/>
    <property type="molecule type" value="Genomic_DNA"/>
</dbReference>
<evidence type="ECO:0000259" key="6">
    <source>
        <dbReference type="Pfam" id="PF14759"/>
    </source>
</evidence>
<dbReference type="InterPro" id="IPR016156">
    <property type="entry name" value="FAD/NAD-linked_Rdtase_dimer_sf"/>
</dbReference>
<dbReference type="AlphaFoldDB" id="Q4JMV5"/>
<proteinExistence type="predicted"/>
<keyword evidence="2" id="KW-0285">Flavoprotein</keyword>
<dbReference type="Pfam" id="PF07992">
    <property type="entry name" value="Pyr_redox_2"/>
    <property type="match status" value="1"/>
</dbReference>
<evidence type="ECO:0000256" key="1">
    <source>
        <dbReference type="ARBA" id="ARBA00001974"/>
    </source>
</evidence>
<dbReference type="PRINTS" id="PR00411">
    <property type="entry name" value="PNDRDTASEI"/>
</dbReference>
<comment type="cofactor">
    <cofactor evidence="1">
        <name>FAD</name>
        <dbReference type="ChEBI" id="CHEBI:57692"/>
    </cofactor>
</comment>
<dbReference type="InterPro" id="IPR028202">
    <property type="entry name" value="Reductase_C"/>
</dbReference>
<dbReference type="PANTHER" id="PTHR43557">
    <property type="entry name" value="APOPTOSIS-INDUCING FACTOR 1"/>
    <property type="match status" value="1"/>
</dbReference>
<dbReference type="InterPro" id="IPR023753">
    <property type="entry name" value="FAD/NAD-binding_dom"/>
</dbReference>
<accession>Q4JMV5</accession>
<evidence type="ECO:0000256" key="4">
    <source>
        <dbReference type="ARBA" id="ARBA00023002"/>
    </source>
</evidence>
<evidence type="ECO:0008006" key="8">
    <source>
        <dbReference type="Google" id="ProtNLM"/>
    </source>
</evidence>
<sequence length="410" mass="43760">MQVIVIGASHAGIDFVDSMRRHGFAGELTVIERLPGQPLERPPLSKTFILASDDEDDRFALRAQDWYVDRRVTLISGHEVVSIDVALRRITLDDGNVLSFDRLVLATGATAREFSSVEGMEGVFTLRNPDDARQLRAAAAAARSALVIGGGYIGLEIAATLTKAGKKVTIIEAATRVLARVASPPVSTFFEARHGDAGVDVITGQSLEEIRSQDGKFVGATLKNGRQIDADILVVGIGVTPNTHLAQQAGLVTANGIVTDTRMQTSQSDIYAIGDCACDGSAGTGLRIESVHNARQHAERAAAAIMGSDLPRHQTPWFWSDQYDVKLQSVGVLPSDGRVLNHVQREGRRTGGFSVWSFDDATLVAVEAIGDPAGYMVGKTSLEHGKAPTPEQVADPGFDLKAFVADKPVA</sequence>
<protein>
    <recommendedName>
        <fullName evidence="8">Pyridine nucleotide-disulfide oxidoreductase</fullName>
    </recommendedName>
</protein>
<dbReference type="Gene3D" id="3.50.50.60">
    <property type="entry name" value="FAD/NAD(P)-binding domain"/>
    <property type="match status" value="2"/>
</dbReference>
<dbReference type="InterPro" id="IPR036188">
    <property type="entry name" value="FAD/NAD-bd_sf"/>
</dbReference>
<keyword evidence="4" id="KW-0560">Oxidoreductase</keyword>
<evidence type="ECO:0000256" key="3">
    <source>
        <dbReference type="ARBA" id="ARBA00022827"/>
    </source>
</evidence>
<organism evidence="7">
    <name type="scientific">uncultured bacterium BAC17H8</name>
    <dbReference type="NCBI Taxonomy" id="332980"/>
    <lineage>
        <taxon>Bacteria</taxon>
        <taxon>environmental samples</taxon>
    </lineage>
</organism>
<dbReference type="Gene3D" id="3.30.390.30">
    <property type="match status" value="1"/>
</dbReference>
<evidence type="ECO:0000259" key="5">
    <source>
        <dbReference type="Pfam" id="PF07992"/>
    </source>
</evidence>
<dbReference type="SUPFAM" id="SSF51905">
    <property type="entry name" value="FAD/NAD(P)-binding domain"/>
    <property type="match status" value="1"/>
</dbReference>
<evidence type="ECO:0000256" key="2">
    <source>
        <dbReference type="ARBA" id="ARBA00022630"/>
    </source>
</evidence>
<name>Q4JMV5_9BACT</name>
<keyword evidence="3" id="KW-0274">FAD</keyword>
<dbReference type="PRINTS" id="PR00368">
    <property type="entry name" value="FADPNR"/>
</dbReference>
<dbReference type="Pfam" id="PF14759">
    <property type="entry name" value="Reductase_C"/>
    <property type="match status" value="1"/>
</dbReference>
<dbReference type="SUPFAM" id="SSF55424">
    <property type="entry name" value="FAD/NAD-linked reductases, dimerisation (C-terminal) domain"/>
    <property type="match status" value="1"/>
</dbReference>
<dbReference type="GO" id="GO:0005737">
    <property type="term" value="C:cytoplasm"/>
    <property type="evidence" value="ECO:0007669"/>
    <property type="project" value="TreeGrafter"/>
</dbReference>
<feature type="domain" description="Reductase C-terminal" evidence="6">
    <location>
        <begin position="317"/>
        <end position="403"/>
    </location>
</feature>
<feature type="domain" description="FAD/NAD(P)-binding" evidence="5">
    <location>
        <begin position="1"/>
        <end position="298"/>
    </location>
</feature>
<reference evidence="7" key="1">
    <citation type="journal article" date="2005" name="PLoS Biol.">
        <title>New insights into metabolic properties of marine bacteria encoding proteorhodopsins.</title>
        <authorList>
            <person name="Sabehi G."/>
            <person name="Loy A."/>
            <person name="Jung K.H."/>
            <person name="Partha R."/>
            <person name="Spudich J.L."/>
            <person name="Isaacson T."/>
            <person name="Hirschberg J."/>
            <person name="Wagner M."/>
            <person name="Beja O."/>
        </authorList>
    </citation>
    <scope>NUCLEOTIDE SEQUENCE</scope>
</reference>
<dbReference type="PANTHER" id="PTHR43557:SF2">
    <property type="entry name" value="RIESKE DOMAIN-CONTAINING PROTEIN-RELATED"/>
    <property type="match status" value="1"/>
</dbReference>
<dbReference type="InterPro" id="IPR050446">
    <property type="entry name" value="FAD-oxidoreductase/Apoptosis"/>
</dbReference>